<evidence type="ECO:0000256" key="1">
    <source>
        <dbReference type="SAM" id="Phobius"/>
    </source>
</evidence>
<keyword evidence="3" id="KW-1185">Reference proteome</keyword>
<gene>
    <name evidence="2" type="ORF">J2S77_001351</name>
</gene>
<dbReference type="EMBL" id="JAUSTQ010000004">
    <property type="protein sequence ID" value="MDQ0159387.1"/>
    <property type="molecule type" value="Genomic_DNA"/>
</dbReference>
<reference evidence="2 3" key="1">
    <citation type="submission" date="2023-07" db="EMBL/GenBank/DDBJ databases">
        <title>Genomic Encyclopedia of Type Strains, Phase IV (KMG-IV): sequencing the most valuable type-strain genomes for metagenomic binning, comparative biology and taxonomic classification.</title>
        <authorList>
            <person name="Goeker M."/>
        </authorList>
    </citation>
    <scope>NUCLEOTIDE SEQUENCE [LARGE SCALE GENOMIC DNA]</scope>
    <source>
        <strain evidence="2 3">DSM 16460</strain>
    </source>
</reference>
<feature type="transmembrane region" description="Helical" evidence="1">
    <location>
        <begin position="49"/>
        <end position="68"/>
    </location>
</feature>
<organism evidence="2 3">
    <name type="scientific">Alkalibacillus salilacus</name>
    <dbReference type="NCBI Taxonomy" id="284582"/>
    <lineage>
        <taxon>Bacteria</taxon>
        <taxon>Bacillati</taxon>
        <taxon>Bacillota</taxon>
        <taxon>Bacilli</taxon>
        <taxon>Bacillales</taxon>
        <taxon>Bacillaceae</taxon>
        <taxon>Alkalibacillus</taxon>
    </lineage>
</organism>
<name>A0ABT9VEJ2_9BACI</name>
<comment type="caution">
    <text evidence="2">The sequence shown here is derived from an EMBL/GenBank/DDBJ whole genome shotgun (WGS) entry which is preliminary data.</text>
</comment>
<keyword evidence="1" id="KW-0812">Transmembrane</keyword>
<sequence>MIIYLTCVFGLFMLMFQFGFRYVFGMEATGDAIFRQQPYHDQKKRMQNRIMQIIIGLLLVSSLIETNISDIIENVFLILLLAYFFVSAILSFIHNPESKEHWLIIINRILTIAFIIFLMWLF</sequence>
<keyword evidence="1" id="KW-0472">Membrane</keyword>
<feature type="transmembrane region" description="Helical" evidence="1">
    <location>
        <begin position="101"/>
        <end position="121"/>
    </location>
</feature>
<keyword evidence="1" id="KW-1133">Transmembrane helix</keyword>
<evidence type="ECO:0000313" key="3">
    <source>
        <dbReference type="Proteomes" id="UP001224359"/>
    </source>
</evidence>
<evidence type="ECO:0008006" key="4">
    <source>
        <dbReference type="Google" id="ProtNLM"/>
    </source>
</evidence>
<protein>
    <recommendedName>
        <fullName evidence="4">DUF4181 domain-containing protein</fullName>
    </recommendedName>
</protein>
<evidence type="ECO:0000313" key="2">
    <source>
        <dbReference type="EMBL" id="MDQ0159387.1"/>
    </source>
</evidence>
<feature type="transmembrane region" description="Helical" evidence="1">
    <location>
        <begin position="75"/>
        <end position="95"/>
    </location>
</feature>
<proteinExistence type="predicted"/>
<dbReference type="Proteomes" id="UP001224359">
    <property type="component" value="Unassembled WGS sequence"/>
</dbReference>
<accession>A0ABT9VEJ2</accession>